<dbReference type="InterPro" id="IPR004046">
    <property type="entry name" value="GST_C"/>
</dbReference>
<evidence type="ECO:0000256" key="3">
    <source>
        <dbReference type="ARBA" id="ARBA00022679"/>
    </source>
</evidence>
<dbReference type="InterPro" id="IPR040079">
    <property type="entry name" value="Glutathione_S-Trfase"/>
</dbReference>
<dbReference type="AlphaFoldDB" id="A0A2H1WUF8"/>
<dbReference type="FunFam" id="1.20.1050.10:FF:000030">
    <property type="entry name" value="Glutathione S-transferase S1"/>
    <property type="match status" value="1"/>
</dbReference>
<dbReference type="PANTHER" id="PTHR11571">
    <property type="entry name" value="GLUTATHIONE S-TRANSFERASE"/>
    <property type="match status" value="1"/>
</dbReference>
<evidence type="ECO:0000256" key="1">
    <source>
        <dbReference type="ARBA" id="ARBA00011738"/>
    </source>
</evidence>
<dbReference type="InterPro" id="IPR010987">
    <property type="entry name" value="Glutathione-S-Trfase_C-like"/>
</dbReference>
<dbReference type="Gene3D" id="1.20.1050.10">
    <property type="match status" value="1"/>
</dbReference>
<dbReference type="SUPFAM" id="SSF47616">
    <property type="entry name" value="GST C-terminal domain-like"/>
    <property type="match status" value="1"/>
</dbReference>
<dbReference type="GO" id="GO:0006749">
    <property type="term" value="P:glutathione metabolic process"/>
    <property type="evidence" value="ECO:0007669"/>
    <property type="project" value="TreeGrafter"/>
</dbReference>
<dbReference type="PANTHER" id="PTHR11571:SF224">
    <property type="entry name" value="HEMATOPOIETIC PROSTAGLANDIN D SYNTHASE"/>
    <property type="match status" value="1"/>
</dbReference>
<dbReference type="CDD" id="cd03039">
    <property type="entry name" value="GST_N_Sigma_like"/>
    <property type="match status" value="1"/>
</dbReference>
<accession>A0A2H1WUF8</accession>
<feature type="non-terminal residue" evidence="8">
    <location>
        <position position="206"/>
    </location>
</feature>
<feature type="domain" description="GST C-terminal" evidence="7">
    <location>
        <begin position="83"/>
        <end position="206"/>
    </location>
</feature>
<evidence type="ECO:0000256" key="4">
    <source>
        <dbReference type="ARBA" id="ARBA00038317"/>
    </source>
</evidence>
<organism evidence="8">
    <name type="scientific">Spodoptera frugiperda</name>
    <name type="common">Fall armyworm</name>
    <dbReference type="NCBI Taxonomy" id="7108"/>
    <lineage>
        <taxon>Eukaryota</taxon>
        <taxon>Metazoa</taxon>
        <taxon>Ecdysozoa</taxon>
        <taxon>Arthropoda</taxon>
        <taxon>Hexapoda</taxon>
        <taxon>Insecta</taxon>
        <taxon>Pterygota</taxon>
        <taxon>Neoptera</taxon>
        <taxon>Endopterygota</taxon>
        <taxon>Lepidoptera</taxon>
        <taxon>Glossata</taxon>
        <taxon>Ditrysia</taxon>
        <taxon>Noctuoidea</taxon>
        <taxon>Noctuidae</taxon>
        <taxon>Amphipyrinae</taxon>
        <taxon>Spodoptera</taxon>
    </lineage>
</organism>
<dbReference type="EC" id="2.5.1.18" evidence="2"/>
<dbReference type="InterPro" id="IPR050213">
    <property type="entry name" value="GST_superfamily"/>
</dbReference>
<sequence length="206" mass="24110">MAPVYQLKFFNFMGVAEPIRYLFAYGGISYKNVEVNKDSDWPDVQKSVPFGKLPVLEVDKKVLYQSVAISRYLGKLVGLVPTDELEAAELDAIVLSVYDFGAKVHEWYHESQKERKEFLQTELEDIWLQKYLREFEDIVQKKGSYFGGQKISWADLYFVGIIESIEGMWGSKILEKQYPLLYRIYVHVHEIPAIDTYVSNRPHYKY</sequence>
<gene>
    <name evidence="8" type="primary">SFRICE019149.2</name>
    <name evidence="8" type="ORF">SFRICE_019149.2</name>
</gene>
<proteinExistence type="inferred from homology"/>
<dbReference type="Pfam" id="PF14497">
    <property type="entry name" value="GST_C_3"/>
    <property type="match status" value="1"/>
</dbReference>
<dbReference type="CDD" id="cd03192">
    <property type="entry name" value="GST_C_Sigma_like"/>
    <property type="match status" value="1"/>
</dbReference>
<comment type="subunit">
    <text evidence="1">Homodimer.</text>
</comment>
<comment type="similarity">
    <text evidence="4">Belongs to the GST superfamily. Sigma family.</text>
</comment>
<dbReference type="Pfam" id="PF02798">
    <property type="entry name" value="GST_N"/>
    <property type="match status" value="1"/>
</dbReference>
<dbReference type="GO" id="GO:0004364">
    <property type="term" value="F:glutathione transferase activity"/>
    <property type="evidence" value="ECO:0007669"/>
    <property type="project" value="UniProtKB-EC"/>
</dbReference>
<dbReference type="InterPro" id="IPR036249">
    <property type="entry name" value="Thioredoxin-like_sf"/>
</dbReference>
<dbReference type="PROSITE" id="PS50404">
    <property type="entry name" value="GST_NTER"/>
    <property type="match status" value="1"/>
</dbReference>
<keyword evidence="3" id="KW-0808">Transferase</keyword>
<dbReference type="SUPFAM" id="SSF52833">
    <property type="entry name" value="Thioredoxin-like"/>
    <property type="match status" value="1"/>
</dbReference>
<evidence type="ECO:0000259" key="7">
    <source>
        <dbReference type="PROSITE" id="PS50405"/>
    </source>
</evidence>
<dbReference type="InterPro" id="IPR004045">
    <property type="entry name" value="Glutathione_S-Trfase_N"/>
</dbReference>
<evidence type="ECO:0000256" key="2">
    <source>
        <dbReference type="ARBA" id="ARBA00012452"/>
    </source>
</evidence>
<dbReference type="EMBL" id="ODYU01011138">
    <property type="protein sequence ID" value="SOQ56690.1"/>
    <property type="molecule type" value="Genomic_DNA"/>
</dbReference>
<evidence type="ECO:0000259" key="6">
    <source>
        <dbReference type="PROSITE" id="PS50404"/>
    </source>
</evidence>
<comment type="catalytic activity">
    <reaction evidence="5">
        <text>RX + glutathione = an S-substituted glutathione + a halide anion + H(+)</text>
        <dbReference type="Rhea" id="RHEA:16437"/>
        <dbReference type="ChEBI" id="CHEBI:15378"/>
        <dbReference type="ChEBI" id="CHEBI:16042"/>
        <dbReference type="ChEBI" id="CHEBI:17792"/>
        <dbReference type="ChEBI" id="CHEBI:57925"/>
        <dbReference type="ChEBI" id="CHEBI:90779"/>
        <dbReference type="EC" id="2.5.1.18"/>
    </reaction>
</comment>
<dbReference type="PROSITE" id="PS50405">
    <property type="entry name" value="GST_CTER"/>
    <property type="match status" value="1"/>
</dbReference>
<dbReference type="Gene3D" id="3.40.30.10">
    <property type="entry name" value="Glutaredoxin"/>
    <property type="match status" value="1"/>
</dbReference>
<evidence type="ECO:0000313" key="8">
    <source>
        <dbReference type="EMBL" id="SOQ56690.1"/>
    </source>
</evidence>
<reference evidence="8" key="1">
    <citation type="submission" date="2016-07" db="EMBL/GenBank/DDBJ databases">
        <authorList>
            <person name="Bretaudeau A."/>
        </authorList>
    </citation>
    <scope>NUCLEOTIDE SEQUENCE</scope>
    <source>
        <strain evidence="8">Rice</strain>
        <tissue evidence="8">Whole body</tissue>
    </source>
</reference>
<dbReference type="SFLD" id="SFLDS00019">
    <property type="entry name" value="Glutathione_Transferase_(cytos"/>
    <property type="match status" value="1"/>
</dbReference>
<protein>
    <recommendedName>
        <fullName evidence="2">glutathione transferase</fullName>
        <ecNumber evidence="2">2.5.1.18</ecNumber>
    </recommendedName>
</protein>
<name>A0A2H1WUF8_SPOFR</name>
<dbReference type="InterPro" id="IPR036282">
    <property type="entry name" value="Glutathione-S-Trfase_C_sf"/>
</dbReference>
<feature type="domain" description="GST N-terminal" evidence="6">
    <location>
        <begin position="3"/>
        <end position="81"/>
    </location>
</feature>
<evidence type="ECO:0000256" key="5">
    <source>
        <dbReference type="ARBA" id="ARBA00047960"/>
    </source>
</evidence>